<evidence type="ECO:0000313" key="3">
    <source>
        <dbReference type="EMBL" id="KAI5338728.1"/>
    </source>
</evidence>
<dbReference type="InterPro" id="IPR036161">
    <property type="entry name" value="RPB6/omega-like_sf"/>
</dbReference>
<dbReference type="GO" id="GO:0042797">
    <property type="term" value="P:tRNA transcription by RNA polymerase III"/>
    <property type="evidence" value="ECO:0007669"/>
    <property type="project" value="TreeGrafter"/>
</dbReference>
<dbReference type="GO" id="GO:0006360">
    <property type="term" value="P:transcription by RNA polymerase I"/>
    <property type="evidence" value="ECO:0007669"/>
    <property type="project" value="TreeGrafter"/>
</dbReference>
<dbReference type="Gene3D" id="3.90.940.10">
    <property type="match status" value="1"/>
</dbReference>
<dbReference type="PANTHER" id="PTHR47227">
    <property type="entry name" value="DNA-DIRECTED RNA POLYMERASE SUBUNIT K"/>
    <property type="match status" value="1"/>
</dbReference>
<reference evidence="3 4" key="1">
    <citation type="journal article" date="2022" name="G3 (Bethesda)">
        <title>Whole-genome sequence and methylome profiling of the almond [Prunus dulcis (Mill.) D.A. Webb] cultivar 'Nonpareil'.</title>
        <authorList>
            <person name="D'Amico-Willman K.M."/>
            <person name="Ouma W.Z."/>
            <person name="Meulia T."/>
            <person name="Sideli G.M."/>
            <person name="Gradziel T.M."/>
            <person name="Fresnedo-Ramirez J."/>
        </authorList>
    </citation>
    <scope>NUCLEOTIDE SEQUENCE [LARGE SCALE GENOMIC DNA]</scope>
    <source>
        <strain evidence="3">Clone GOH B32 T37-40</strain>
    </source>
</reference>
<gene>
    <name evidence="3" type="ORF">L3X38_018000</name>
</gene>
<name>A0AAD4W970_PRUDU</name>
<dbReference type="GO" id="GO:0006366">
    <property type="term" value="P:transcription by RNA polymerase II"/>
    <property type="evidence" value="ECO:0007669"/>
    <property type="project" value="TreeGrafter"/>
</dbReference>
<dbReference type="GO" id="GO:0005736">
    <property type="term" value="C:RNA polymerase I complex"/>
    <property type="evidence" value="ECO:0007669"/>
    <property type="project" value="TreeGrafter"/>
</dbReference>
<dbReference type="GO" id="GO:0005666">
    <property type="term" value="C:RNA polymerase III complex"/>
    <property type="evidence" value="ECO:0007669"/>
    <property type="project" value="TreeGrafter"/>
</dbReference>
<sequence>MEWPQRTSKFMTKYECARILGTPAVQSSMNGPAMVELQGLIHLSYCCDSLGSNFSIVIFSNRAYRFNLDTSLFLDVASALVDQNKYHHIVSLHHQLGLQERIGAIGQGRNLLNFIISRECYIFLVKKGKHVMKEILHAENFY</sequence>
<dbReference type="PANTHER" id="PTHR47227:SF8">
    <property type="entry name" value="DNA-DIRECTED RNA POLYMERASES II, IV AND V SUBUNIT 6A"/>
    <property type="match status" value="1"/>
</dbReference>
<protein>
    <submittedName>
        <fullName evidence="3">Uncharacterized protein</fullName>
    </submittedName>
</protein>
<dbReference type="EMBL" id="JAJFAZ020000003">
    <property type="protein sequence ID" value="KAI5338728.1"/>
    <property type="molecule type" value="Genomic_DNA"/>
</dbReference>
<proteinExistence type="predicted"/>
<dbReference type="GO" id="GO:0003677">
    <property type="term" value="F:DNA binding"/>
    <property type="evidence" value="ECO:0007669"/>
    <property type="project" value="InterPro"/>
</dbReference>
<evidence type="ECO:0000313" key="4">
    <source>
        <dbReference type="Proteomes" id="UP001054821"/>
    </source>
</evidence>
<dbReference type="AlphaFoldDB" id="A0AAD4W970"/>
<dbReference type="SUPFAM" id="SSF63562">
    <property type="entry name" value="RPB6/omega subunit-like"/>
    <property type="match status" value="1"/>
</dbReference>
<comment type="caution">
    <text evidence="3">The sequence shown here is derived from an EMBL/GenBank/DDBJ whole genome shotgun (WGS) entry which is preliminary data.</text>
</comment>
<dbReference type="GO" id="GO:0003899">
    <property type="term" value="F:DNA-directed RNA polymerase activity"/>
    <property type="evidence" value="ECO:0007669"/>
    <property type="project" value="InterPro"/>
</dbReference>
<organism evidence="3 4">
    <name type="scientific">Prunus dulcis</name>
    <name type="common">Almond</name>
    <name type="synonym">Amygdalus dulcis</name>
    <dbReference type="NCBI Taxonomy" id="3755"/>
    <lineage>
        <taxon>Eukaryota</taxon>
        <taxon>Viridiplantae</taxon>
        <taxon>Streptophyta</taxon>
        <taxon>Embryophyta</taxon>
        <taxon>Tracheophyta</taxon>
        <taxon>Spermatophyta</taxon>
        <taxon>Magnoliopsida</taxon>
        <taxon>eudicotyledons</taxon>
        <taxon>Gunneridae</taxon>
        <taxon>Pentapetalae</taxon>
        <taxon>rosids</taxon>
        <taxon>fabids</taxon>
        <taxon>Rosales</taxon>
        <taxon>Rosaceae</taxon>
        <taxon>Amygdaloideae</taxon>
        <taxon>Amygdaleae</taxon>
        <taxon>Prunus</taxon>
    </lineage>
</organism>
<keyword evidence="1" id="KW-0240">DNA-directed RNA polymerase</keyword>
<keyword evidence="2" id="KW-0804">Transcription</keyword>
<evidence type="ECO:0000256" key="1">
    <source>
        <dbReference type="ARBA" id="ARBA00022478"/>
    </source>
</evidence>
<accession>A0AAD4W970</accession>
<keyword evidence="4" id="KW-1185">Reference proteome</keyword>
<dbReference type="GO" id="GO:0005665">
    <property type="term" value="C:RNA polymerase II, core complex"/>
    <property type="evidence" value="ECO:0007669"/>
    <property type="project" value="TreeGrafter"/>
</dbReference>
<dbReference type="Proteomes" id="UP001054821">
    <property type="component" value="Chromosome 3"/>
</dbReference>
<evidence type="ECO:0000256" key="2">
    <source>
        <dbReference type="ARBA" id="ARBA00023163"/>
    </source>
</evidence>